<dbReference type="STRING" id="869279.SE15_00540"/>
<sequence>MYVHLSNSALAVAITRRSSHQTYLTIRLLVDRERVAEAFRAYAYFRWVDDHLDQPAGSQTERLAFLKRQEDLVKQYEWGNFPPT</sequence>
<evidence type="ECO:0000313" key="2">
    <source>
        <dbReference type="Proteomes" id="UP000050544"/>
    </source>
</evidence>
<dbReference type="Gene3D" id="1.10.600.10">
    <property type="entry name" value="Farnesyl Diphosphate Synthase"/>
    <property type="match status" value="1"/>
</dbReference>
<dbReference type="OrthoDB" id="9787280at2"/>
<gene>
    <name evidence="1" type="ORF">SE15_00540</name>
</gene>
<keyword evidence="2" id="KW-1185">Reference proteome</keyword>
<dbReference type="EMBL" id="LGKO01000002">
    <property type="protein sequence ID" value="KPL83781.1"/>
    <property type="molecule type" value="Genomic_DNA"/>
</dbReference>
<comment type="caution">
    <text evidence="1">The sequence shown here is derived from an EMBL/GenBank/DDBJ whole genome shotgun (WGS) entry which is preliminary data.</text>
</comment>
<protein>
    <submittedName>
        <fullName evidence="1">Uncharacterized protein</fullName>
    </submittedName>
</protein>
<dbReference type="Proteomes" id="UP000050544">
    <property type="component" value="Unassembled WGS sequence"/>
</dbReference>
<accession>A0A0P6XLT6</accession>
<reference evidence="1 2" key="1">
    <citation type="submission" date="2015-07" db="EMBL/GenBank/DDBJ databases">
        <title>Whole genome sequence of Thermanaerothrix daxensis DSM 23592.</title>
        <authorList>
            <person name="Hemp J."/>
            <person name="Ward L.M."/>
            <person name="Pace L.A."/>
            <person name="Fischer W.W."/>
        </authorList>
    </citation>
    <scope>NUCLEOTIDE SEQUENCE [LARGE SCALE GENOMIC DNA]</scope>
    <source>
        <strain evidence="1 2">GNS-1</strain>
    </source>
</reference>
<dbReference type="SUPFAM" id="SSF48576">
    <property type="entry name" value="Terpenoid synthases"/>
    <property type="match status" value="1"/>
</dbReference>
<dbReference type="RefSeq" id="WP_054520164.1">
    <property type="nucleotide sequence ID" value="NZ_LGKO01000002.1"/>
</dbReference>
<dbReference type="InterPro" id="IPR008949">
    <property type="entry name" value="Isoprenoid_synthase_dom_sf"/>
</dbReference>
<proteinExistence type="predicted"/>
<evidence type="ECO:0000313" key="1">
    <source>
        <dbReference type="EMBL" id="KPL83781.1"/>
    </source>
</evidence>
<name>A0A0P6XLT6_9CHLR</name>
<organism evidence="1 2">
    <name type="scientific">Thermanaerothrix daxensis</name>
    <dbReference type="NCBI Taxonomy" id="869279"/>
    <lineage>
        <taxon>Bacteria</taxon>
        <taxon>Bacillati</taxon>
        <taxon>Chloroflexota</taxon>
        <taxon>Anaerolineae</taxon>
        <taxon>Anaerolineales</taxon>
        <taxon>Anaerolineaceae</taxon>
        <taxon>Thermanaerothrix</taxon>
    </lineage>
</organism>
<dbReference type="AlphaFoldDB" id="A0A0P6XLT6"/>